<evidence type="ECO:0000313" key="2">
    <source>
        <dbReference type="Proteomes" id="UP000499080"/>
    </source>
</evidence>
<dbReference type="Proteomes" id="UP000499080">
    <property type="component" value="Unassembled WGS sequence"/>
</dbReference>
<comment type="caution">
    <text evidence="1">The sequence shown here is derived from an EMBL/GenBank/DDBJ whole genome shotgun (WGS) entry which is preliminary data.</text>
</comment>
<keyword evidence="2" id="KW-1185">Reference proteome</keyword>
<gene>
    <name evidence="1" type="ORF">AVEN_106930_1</name>
</gene>
<sequence length="157" mass="16752">MEAGFSCPYSQGGERSCSSFGIPSHLSAFYLGQGSLFGSSGSISSSVRVISCRRNGKIGAARGLVSASVVSRVVAVNSSYFKGPDAAIASVHSSAAEIFEKPCAVGTTRLLEFHRQVQTSSDSKFGQAIRRWNKALGERTEIVQPLVSTRPLLLYSW</sequence>
<dbReference type="EMBL" id="BGPR01003923">
    <property type="protein sequence ID" value="GBM93963.1"/>
    <property type="molecule type" value="Genomic_DNA"/>
</dbReference>
<name>A0A4Y2JUC1_ARAVE</name>
<protein>
    <submittedName>
        <fullName evidence="1">Uncharacterized protein</fullName>
    </submittedName>
</protein>
<dbReference type="AlphaFoldDB" id="A0A4Y2JUC1"/>
<proteinExistence type="predicted"/>
<evidence type="ECO:0000313" key="1">
    <source>
        <dbReference type="EMBL" id="GBM93963.1"/>
    </source>
</evidence>
<organism evidence="1 2">
    <name type="scientific">Araneus ventricosus</name>
    <name type="common">Orbweaver spider</name>
    <name type="synonym">Epeira ventricosa</name>
    <dbReference type="NCBI Taxonomy" id="182803"/>
    <lineage>
        <taxon>Eukaryota</taxon>
        <taxon>Metazoa</taxon>
        <taxon>Ecdysozoa</taxon>
        <taxon>Arthropoda</taxon>
        <taxon>Chelicerata</taxon>
        <taxon>Arachnida</taxon>
        <taxon>Araneae</taxon>
        <taxon>Araneomorphae</taxon>
        <taxon>Entelegynae</taxon>
        <taxon>Araneoidea</taxon>
        <taxon>Araneidae</taxon>
        <taxon>Araneus</taxon>
    </lineage>
</organism>
<accession>A0A4Y2JUC1</accession>
<reference evidence="1 2" key="1">
    <citation type="journal article" date="2019" name="Sci. Rep.">
        <title>Orb-weaving spider Araneus ventricosus genome elucidates the spidroin gene catalogue.</title>
        <authorList>
            <person name="Kono N."/>
            <person name="Nakamura H."/>
            <person name="Ohtoshi R."/>
            <person name="Moran D.A.P."/>
            <person name="Shinohara A."/>
            <person name="Yoshida Y."/>
            <person name="Fujiwara M."/>
            <person name="Mori M."/>
            <person name="Tomita M."/>
            <person name="Arakawa K."/>
        </authorList>
    </citation>
    <scope>NUCLEOTIDE SEQUENCE [LARGE SCALE GENOMIC DNA]</scope>
</reference>